<feature type="region of interest" description="Disordered" evidence="1">
    <location>
        <begin position="651"/>
        <end position="680"/>
    </location>
</feature>
<feature type="region of interest" description="Disordered" evidence="1">
    <location>
        <begin position="781"/>
        <end position="901"/>
    </location>
</feature>
<evidence type="ECO:0000313" key="3">
    <source>
        <dbReference type="Proteomes" id="UP000007148"/>
    </source>
</evidence>
<dbReference type="Proteomes" id="UP000007148">
    <property type="component" value="Unassembled WGS sequence"/>
</dbReference>
<evidence type="ECO:0000313" key="2">
    <source>
        <dbReference type="EMBL" id="CCA66700.1"/>
    </source>
</evidence>
<sequence>MADIVSLVANCAQLAVKLQDIRERYQSANTTLAAMSSECNTLTVALEKVRNMARSGQRERLMAGAPIQQALECALEGCHATLNAIWEAIQSLHVDSQTTVRSSSWFMTMNMTTKFKFLWNEKSMSTYLTQLRGQHHALQLLLLAYSLDTLDSMRLVLDNLSPSLNRIRADTESLTSRRRRLTPRSSIGTMPGVAYNNGSRQTFSSSILSDVGTTSPAGERERSGRQAHAMDPIGEEDNYQVPNPAGFNGFTPPAPPNGWSDSSSDHTSTQAFSPRQSSGFQFPTNSGHRRSSYETSRSEVTLEELRILAGPHHWPTLSKTVDLHGITVVAPLFRQIRSFGTGEHFHASLLSLKRHNFEIIHVAGALKQLRDFGEETDYSYVMQYLSKHEYDIDKTLVTFLDFNRLFSTKEAYGSALTLLEKYNFDSEKMMNAIRVVSEPSSRGEATYCSLMGFISSRGFNMSIVGREFPLLMAANWKQTPMGLKRLPITEDILLREEATLKLLERNSYDVTLTISQIDSLCGEDNASHRGATMNPFRRRPSAATKSLRSLSDVSSSVLDTSSIAIDISSAMSTEDYRHVALFVCLLPDRPRLPLKVLQKANYDYRRTLGGIQWLKNITKTPGNLRKALEYGQYNISEIRSLHTEMTRMIPRPIHLPSSPVSPGPTPQISPQPHPSKRLHNPFAQQRHSPIYKAAHIQLPSPPQSPAPSSVTIQRAQNASVGIYEVLDAHDWNFGQAIAMLRRLEQRVTSSVGLNTLIVQLKGVNWDERRLGTLLQQLHYQQSPPGHTRQMDSGVPVPESGYPSQGQNPSLIFPNDDGSSQTQRPGMPSPQFNNHEPYHPGFGSASLADQYAQEYPSFGPNGYVSPGFPSTPVDVPQQESLFDRIPRSYSPSEVSRRESLFD</sequence>
<dbReference type="InParanoid" id="G4T5V7"/>
<feature type="compositionally biased region" description="Polar residues" evidence="1">
    <location>
        <begin position="196"/>
        <end position="216"/>
    </location>
</feature>
<feature type="compositionally biased region" description="Polar residues" evidence="1">
    <location>
        <begin position="259"/>
        <end position="286"/>
    </location>
</feature>
<gene>
    <name evidence="2" type="ORF">PIIN_00380</name>
</gene>
<dbReference type="eggNOG" id="ENOG502SCN1">
    <property type="taxonomic scope" value="Eukaryota"/>
</dbReference>
<accession>G4T5V7</accession>
<protein>
    <submittedName>
        <fullName evidence="2">Uncharacterized protein</fullName>
    </submittedName>
</protein>
<proteinExistence type="predicted"/>
<evidence type="ECO:0000256" key="1">
    <source>
        <dbReference type="SAM" id="MobiDB-lite"/>
    </source>
</evidence>
<name>G4T5V7_SERID</name>
<dbReference type="AlphaFoldDB" id="G4T5V7"/>
<feature type="compositionally biased region" description="Pro residues" evidence="1">
    <location>
        <begin position="659"/>
        <end position="673"/>
    </location>
</feature>
<dbReference type="OrthoDB" id="3161624at2759"/>
<reference evidence="2 3" key="1">
    <citation type="journal article" date="2011" name="PLoS Pathog.">
        <title>Endophytic Life Strategies Decoded by Genome and Transcriptome Analyses of the Mutualistic Root Symbiont Piriformospora indica.</title>
        <authorList>
            <person name="Zuccaro A."/>
            <person name="Lahrmann U."/>
            <person name="Guldener U."/>
            <person name="Langen G."/>
            <person name="Pfiffi S."/>
            <person name="Biedenkopf D."/>
            <person name="Wong P."/>
            <person name="Samans B."/>
            <person name="Grimm C."/>
            <person name="Basiewicz M."/>
            <person name="Murat C."/>
            <person name="Martin F."/>
            <person name="Kogel K.H."/>
        </authorList>
    </citation>
    <scope>NUCLEOTIDE SEQUENCE [LARGE SCALE GENOMIC DNA]</scope>
    <source>
        <strain evidence="2 3">DSM 11827</strain>
    </source>
</reference>
<feature type="compositionally biased region" description="Polar residues" evidence="1">
    <location>
        <begin position="816"/>
        <end position="833"/>
    </location>
</feature>
<dbReference type="HOGENOM" id="CLU_321616_0_0_1"/>
<dbReference type="EMBL" id="CAFZ01000005">
    <property type="protein sequence ID" value="CCA66700.1"/>
    <property type="molecule type" value="Genomic_DNA"/>
</dbReference>
<keyword evidence="3" id="KW-1185">Reference proteome</keyword>
<organism evidence="2 3">
    <name type="scientific">Serendipita indica (strain DSM 11827)</name>
    <name type="common">Root endophyte fungus</name>
    <name type="synonym">Piriformospora indica</name>
    <dbReference type="NCBI Taxonomy" id="1109443"/>
    <lineage>
        <taxon>Eukaryota</taxon>
        <taxon>Fungi</taxon>
        <taxon>Dikarya</taxon>
        <taxon>Basidiomycota</taxon>
        <taxon>Agaricomycotina</taxon>
        <taxon>Agaricomycetes</taxon>
        <taxon>Sebacinales</taxon>
        <taxon>Serendipitaceae</taxon>
        <taxon>Serendipita</taxon>
    </lineage>
</organism>
<feature type="region of interest" description="Disordered" evidence="1">
    <location>
        <begin position="172"/>
        <end position="296"/>
    </location>
</feature>
<comment type="caution">
    <text evidence="2">The sequence shown here is derived from an EMBL/GenBank/DDBJ whole genome shotgun (WGS) entry which is preliminary data.</text>
</comment>
<dbReference type="STRING" id="1109443.G4T5V7"/>